<dbReference type="OrthoDB" id="3439855at2759"/>
<proteinExistence type="predicted"/>
<evidence type="ECO:0000256" key="8">
    <source>
        <dbReference type="PROSITE-ProRule" id="PRU00027"/>
    </source>
</evidence>
<dbReference type="GO" id="GO:0003677">
    <property type="term" value="F:DNA binding"/>
    <property type="evidence" value="ECO:0007669"/>
    <property type="project" value="InterPro"/>
</dbReference>
<organism evidence="11">
    <name type="scientific">Pseudogymnoascus destructans</name>
    <dbReference type="NCBI Taxonomy" id="655981"/>
    <lineage>
        <taxon>Eukaryota</taxon>
        <taxon>Fungi</taxon>
        <taxon>Dikarya</taxon>
        <taxon>Ascomycota</taxon>
        <taxon>Pezizomycotina</taxon>
        <taxon>Leotiomycetes</taxon>
        <taxon>Thelebolales</taxon>
        <taxon>Thelebolaceae</taxon>
        <taxon>Pseudogymnoascus</taxon>
    </lineage>
</organism>
<evidence type="ECO:0000259" key="10">
    <source>
        <dbReference type="PROSITE" id="PS50808"/>
    </source>
</evidence>
<reference evidence="11" key="1">
    <citation type="submission" date="2016-03" db="EMBL/GenBank/DDBJ databases">
        <title>Updated assembly of Pseudogymnoascus destructans, the fungus causing white-nose syndrome of bats.</title>
        <authorList>
            <person name="Palmer J.M."/>
            <person name="Drees K.P."/>
            <person name="Foster J.T."/>
            <person name="Lindner D.L."/>
        </authorList>
    </citation>
    <scope>NUCLEOTIDE SEQUENCE [LARGE SCALE GENOMIC DNA]</scope>
    <source>
        <strain evidence="11">20631-21</strain>
    </source>
</reference>
<dbReference type="EMBL" id="KV441407">
    <property type="protein sequence ID" value="PQM43540.1"/>
    <property type="molecule type" value="Genomic_DNA"/>
</dbReference>
<dbReference type="InterPro" id="IPR003656">
    <property type="entry name" value="Znf_BED"/>
</dbReference>
<dbReference type="GO" id="GO:0005634">
    <property type="term" value="C:nucleus"/>
    <property type="evidence" value="ECO:0007669"/>
    <property type="project" value="UniProtKB-SubCell"/>
</dbReference>
<dbReference type="InterPro" id="IPR012337">
    <property type="entry name" value="RNaseH-like_sf"/>
</dbReference>
<dbReference type="Proteomes" id="UP000077154">
    <property type="component" value="Unassembled WGS sequence"/>
</dbReference>
<keyword evidence="2" id="KW-0479">Metal-binding</keyword>
<feature type="compositionally biased region" description="Polar residues" evidence="9">
    <location>
        <begin position="19"/>
        <end position="29"/>
    </location>
</feature>
<evidence type="ECO:0000256" key="7">
    <source>
        <dbReference type="ARBA" id="ARBA00023242"/>
    </source>
</evidence>
<feature type="domain" description="BED-type" evidence="10">
    <location>
        <begin position="33"/>
        <end position="92"/>
    </location>
</feature>
<keyword evidence="3 8" id="KW-0863">Zinc-finger</keyword>
<dbReference type="PANTHER" id="PTHR46481:SF10">
    <property type="entry name" value="ZINC FINGER BED DOMAIN-CONTAINING PROTEIN 39"/>
    <property type="match status" value="1"/>
</dbReference>
<protein>
    <recommendedName>
        <fullName evidence="10">BED-type domain-containing protein</fullName>
    </recommendedName>
</protein>
<dbReference type="SUPFAM" id="SSF53098">
    <property type="entry name" value="Ribonuclease H-like"/>
    <property type="match status" value="1"/>
</dbReference>
<dbReference type="AlphaFoldDB" id="A0A2P6FGN3"/>
<comment type="subcellular location">
    <subcellularLocation>
        <location evidence="1">Nucleus</location>
    </subcellularLocation>
</comment>
<dbReference type="PANTHER" id="PTHR46481">
    <property type="entry name" value="ZINC FINGER BED DOMAIN-CONTAINING PROTEIN 4"/>
    <property type="match status" value="1"/>
</dbReference>
<name>A0A2P6FGN3_9PEZI</name>
<evidence type="ECO:0000313" key="11">
    <source>
        <dbReference type="EMBL" id="PQM43540.1"/>
    </source>
</evidence>
<evidence type="ECO:0000256" key="1">
    <source>
        <dbReference type="ARBA" id="ARBA00004123"/>
    </source>
</evidence>
<dbReference type="Pfam" id="PF02892">
    <property type="entry name" value="zf-BED"/>
    <property type="match status" value="1"/>
</dbReference>
<keyword evidence="5" id="KW-0805">Transcription regulation</keyword>
<sequence length="364" mass="41844">MASQQSDSLSIIDSGQSRAPCSSSLSTPTQKRDRRSKIWDYNETSRETRITNSSGKMLWRCKLCHKEYLESGGTANISSHLIKAHSVDIMSSQATKVLSRQTSIKEAMARGQETSYKCRRLAEEPDTEHMMDPAVLEHLYVRWITACSISFRMVSREEFRAFLHYLNPEVDVWLPDSHMSIQAWTLRMYENERLRIQQKVQSALSKVHFTVDLWSSPNSLAILGMIAHYISENGELTHYVLALKEIEGKHSGENQAQIIMQVINDYGIASKVGYFVMDNADNNDTMTVSLSEMLLDQYKIYYNHFLTGFSAMATSSIWQPKPFSFKLRMKLLQKRTIQSYYRSPQKLKWHGGERKGHLAGYITL</sequence>
<dbReference type="RefSeq" id="XP_024328848.1">
    <property type="nucleotide sequence ID" value="XM_024473080.1"/>
</dbReference>
<accession>A0A2P6FGN3</accession>
<keyword evidence="4" id="KW-0862">Zinc</keyword>
<keyword evidence="7" id="KW-0539">Nucleus</keyword>
<dbReference type="InterPro" id="IPR052035">
    <property type="entry name" value="ZnF_BED_domain_contain"/>
</dbReference>
<evidence type="ECO:0000256" key="5">
    <source>
        <dbReference type="ARBA" id="ARBA00023015"/>
    </source>
</evidence>
<evidence type="ECO:0000256" key="6">
    <source>
        <dbReference type="ARBA" id="ARBA00023163"/>
    </source>
</evidence>
<evidence type="ECO:0000256" key="9">
    <source>
        <dbReference type="SAM" id="MobiDB-lite"/>
    </source>
</evidence>
<feature type="region of interest" description="Disordered" evidence="9">
    <location>
        <begin position="1"/>
        <end position="36"/>
    </location>
</feature>
<gene>
    <name evidence="11" type="ORF">VC83_09667</name>
</gene>
<keyword evidence="6" id="KW-0804">Transcription</keyword>
<dbReference type="GeneID" id="36292697"/>
<dbReference type="PROSITE" id="PS50808">
    <property type="entry name" value="ZF_BED"/>
    <property type="match status" value="1"/>
</dbReference>
<feature type="compositionally biased region" description="Low complexity" evidence="9">
    <location>
        <begin position="1"/>
        <end position="17"/>
    </location>
</feature>
<evidence type="ECO:0000256" key="3">
    <source>
        <dbReference type="ARBA" id="ARBA00022771"/>
    </source>
</evidence>
<evidence type="ECO:0000256" key="2">
    <source>
        <dbReference type="ARBA" id="ARBA00022723"/>
    </source>
</evidence>
<evidence type="ECO:0000256" key="4">
    <source>
        <dbReference type="ARBA" id="ARBA00022833"/>
    </source>
</evidence>
<dbReference type="GO" id="GO:0008270">
    <property type="term" value="F:zinc ion binding"/>
    <property type="evidence" value="ECO:0007669"/>
    <property type="project" value="UniProtKB-KW"/>
</dbReference>